<organism evidence="4 5">
    <name type="scientific">Lodderomyces beijingensis</name>
    <dbReference type="NCBI Taxonomy" id="1775926"/>
    <lineage>
        <taxon>Eukaryota</taxon>
        <taxon>Fungi</taxon>
        <taxon>Dikarya</taxon>
        <taxon>Ascomycota</taxon>
        <taxon>Saccharomycotina</taxon>
        <taxon>Pichiomycetes</taxon>
        <taxon>Debaryomycetaceae</taxon>
        <taxon>Candida/Lodderomyces clade</taxon>
        <taxon>Lodderomyces</taxon>
    </lineage>
</organism>
<comment type="similarity">
    <text evidence="3">Belongs to the KTI12 family.</text>
</comment>
<dbReference type="InterPro" id="IPR013641">
    <property type="entry name" value="KTI12/PSTK"/>
</dbReference>
<evidence type="ECO:0000313" key="4">
    <source>
        <dbReference type="EMBL" id="CAK9436266.1"/>
    </source>
</evidence>
<accession>A0ABP0ZJX7</accession>
<dbReference type="Proteomes" id="UP001497383">
    <property type="component" value="Chromosome 1"/>
</dbReference>
<dbReference type="Pfam" id="PF08433">
    <property type="entry name" value="KTI12"/>
    <property type="match status" value="1"/>
</dbReference>
<dbReference type="RefSeq" id="XP_066827762.1">
    <property type="nucleotide sequence ID" value="XM_066976787.1"/>
</dbReference>
<evidence type="ECO:0008006" key="6">
    <source>
        <dbReference type="Google" id="ProtNLM"/>
    </source>
</evidence>
<dbReference type="InterPro" id="IPR027417">
    <property type="entry name" value="P-loop_NTPase"/>
</dbReference>
<keyword evidence="5" id="KW-1185">Reference proteome</keyword>
<evidence type="ECO:0000256" key="2">
    <source>
        <dbReference type="ARBA" id="ARBA00022840"/>
    </source>
</evidence>
<dbReference type="PANTHER" id="PTHR12435">
    <property type="match status" value="1"/>
</dbReference>
<protein>
    <recommendedName>
        <fullName evidence="6">Protein KTI12</fullName>
    </recommendedName>
</protein>
<dbReference type="SUPFAM" id="SSF52540">
    <property type="entry name" value="P-loop containing nucleoside triphosphate hydrolases"/>
    <property type="match status" value="1"/>
</dbReference>
<dbReference type="GeneID" id="92206020"/>
<reference evidence="4 5" key="1">
    <citation type="submission" date="2024-03" db="EMBL/GenBank/DDBJ databases">
        <authorList>
            <person name="Brejova B."/>
        </authorList>
    </citation>
    <scope>NUCLEOTIDE SEQUENCE [LARGE SCALE GENOMIC DNA]</scope>
    <source>
        <strain evidence="4 5">CBS 14171</strain>
    </source>
</reference>
<gene>
    <name evidence="4" type="ORF">LODBEIA_P08240</name>
</gene>
<proteinExistence type="inferred from homology"/>
<evidence type="ECO:0000256" key="1">
    <source>
        <dbReference type="ARBA" id="ARBA00022741"/>
    </source>
</evidence>
<dbReference type="Gene3D" id="3.40.50.300">
    <property type="entry name" value="P-loop containing nucleotide triphosphate hydrolases"/>
    <property type="match status" value="1"/>
</dbReference>
<keyword evidence="1" id="KW-0547">Nucleotide-binding</keyword>
<keyword evidence="2" id="KW-0067">ATP-binding</keyword>
<name>A0ABP0ZJX7_9ASCO</name>
<sequence length="287" mass="32934">MPLVIFTGYPCSGKTKWAKRLQKDLEQRIAGAKENSSAGHNYRVIYHSDETFSIPHEVYEDSNKEKHARGTQISAVKRDLTKNTIVLLDSMAYIKGFRYQLYCEAKGMATPHCIIHVAAPIEECHKWNDARPEESRWNSKLIDQLQMRYEEPNSDTKWDSPLFEIVSHVDEETLPADEIWNALVLKKAPTPNAATTIQATSSNSFLQELDKRTHEVITTVLQQQQLTVGRVQIGDYIITIPTGTVSTAQMQRIRRSFINLNRMRTIEKDRIVPLFVAYLDRSLNNED</sequence>
<evidence type="ECO:0000256" key="3">
    <source>
        <dbReference type="ARBA" id="ARBA00025768"/>
    </source>
</evidence>
<evidence type="ECO:0000313" key="5">
    <source>
        <dbReference type="Proteomes" id="UP001497383"/>
    </source>
</evidence>
<dbReference type="EMBL" id="OZ022405">
    <property type="protein sequence ID" value="CAK9436266.1"/>
    <property type="molecule type" value="Genomic_DNA"/>
</dbReference>